<protein>
    <recommendedName>
        <fullName evidence="1">Glycosyl transferase family 1 domain-containing protein</fullName>
    </recommendedName>
</protein>
<gene>
    <name evidence="2" type="ORF">CRYO30217_03586</name>
</gene>
<sequence>MKTDGNFGFMNKEPSNLLFVTPGFPENEADSTCIPALQEFVLGLNKLYPEIDITILTLHYPGENKHYNWYGNKIVSIGANNCSFPKRLFYWKQLKSMVSQLHLKQTFDLIHTFWFDEVTYLMSPLAQKLNIPMYCTFMGQDAIGKNKYAQRIHPKNITLVALSAQHNSAIKTHLNISVENIIPWGISKSSKKCPDKDLDLINIGSFNTIKNQMEALDIISKSLDVYPDLSCVFVGDGPELGRVKSHAHELGIEKNVTFTGKLNRDDIFLLLDRTKILLHSSNYESFGMIFAEAVYSDTMIVSREVGIAEEKPWWKVYESTEAAAEFIIELLKNPTSPTDQEKSSVSIANTVGKYVQLWSTKKGRP</sequence>
<keyword evidence="3" id="KW-1185">Reference proteome</keyword>
<dbReference type="SUPFAM" id="SSF53756">
    <property type="entry name" value="UDP-Glycosyltransferase/glycogen phosphorylase"/>
    <property type="match status" value="1"/>
</dbReference>
<evidence type="ECO:0000313" key="2">
    <source>
        <dbReference type="EMBL" id="CAG5087805.1"/>
    </source>
</evidence>
<dbReference type="AlphaFoldDB" id="A0A916NJW8"/>
<name>A0A916NJW8_9FLAO</name>
<dbReference type="Pfam" id="PF00534">
    <property type="entry name" value="Glycos_transf_1"/>
    <property type="match status" value="1"/>
</dbReference>
<dbReference type="EMBL" id="OU015584">
    <property type="protein sequence ID" value="CAG5087805.1"/>
    <property type="molecule type" value="Genomic_DNA"/>
</dbReference>
<organism evidence="2 3">
    <name type="scientific">Parvicella tangerina</name>
    <dbReference type="NCBI Taxonomy" id="2829795"/>
    <lineage>
        <taxon>Bacteria</taxon>
        <taxon>Pseudomonadati</taxon>
        <taxon>Bacteroidota</taxon>
        <taxon>Flavobacteriia</taxon>
        <taxon>Flavobacteriales</taxon>
        <taxon>Parvicellaceae</taxon>
        <taxon>Parvicella</taxon>
    </lineage>
</organism>
<evidence type="ECO:0000259" key="1">
    <source>
        <dbReference type="Pfam" id="PF00534"/>
    </source>
</evidence>
<proteinExistence type="predicted"/>
<dbReference type="KEGG" id="ptan:CRYO30217_03586"/>
<accession>A0A916NJW8</accession>
<reference evidence="2" key="1">
    <citation type="submission" date="2021-04" db="EMBL/GenBank/DDBJ databases">
        <authorList>
            <person name="Rodrigo-Torres L."/>
            <person name="Arahal R. D."/>
            <person name="Lucena T."/>
        </authorList>
    </citation>
    <scope>NUCLEOTIDE SEQUENCE</scope>
    <source>
        <strain evidence="2">AS29M-1</strain>
    </source>
</reference>
<feature type="domain" description="Glycosyl transferase family 1" evidence="1">
    <location>
        <begin position="191"/>
        <end position="339"/>
    </location>
</feature>
<dbReference type="GO" id="GO:0016757">
    <property type="term" value="F:glycosyltransferase activity"/>
    <property type="evidence" value="ECO:0007669"/>
    <property type="project" value="InterPro"/>
</dbReference>
<dbReference type="PANTHER" id="PTHR12526">
    <property type="entry name" value="GLYCOSYLTRANSFERASE"/>
    <property type="match status" value="1"/>
</dbReference>
<dbReference type="Proteomes" id="UP000683507">
    <property type="component" value="Chromosome"/>
</dbReference>
<evidence type="ECO:0000313" key="3">
    <source>
        <dbReference type="Proteomes" id="UP000683507"/>
    </source>
</evidence>
<dbReference type="Gene3D" id="3.40.50.2000">
    <property type="entry name" value="Glycogen Phosphorylase B"/>
    <property type="match status" value="2"/>
</dbReference>
<dbReference type="InterPro" id="IPR001296">
    <property type="entry name" value="Glyco_trans_1"/>
</dbReference>